<sequence length="478" mass="54406">MDYNCGQRQEKKCILVYFAIPSKTIAHPQSIFISPWYIDQAEMVRAWSEECSYCPGCSVVDRSKEYGLNTISKKLGLRLLAPRKKINVLLIGNHSAGKSSFINWYVEEHVQRTGVAIETQGFSFITSGRKRESLTGNATLHLYPHFKELAKLEGVVEYLNTEVITSKQKKFSLVTFVDTPGLVDGDMKYPFDVEQAILWLGDLADLIFVFFDPIGQALCKRTMNLVEKLNEKHADRVKFYLTKADEAGHESDRQRVLMQIVQELCKRPGLNRAGFNMPTIFIPSMSSGKNRCVNQIEEVCKDVEKTIKHTVQNTLNTLEKDCEHIAKLIDEKLENDRQANSYNLWARGKSLIFYALGLLLPFLLFINFLASTVSDEFTAGMLGEEGAAMLKSYLSPIGGIWQTIPVENHLHAMIGIAVICFLLLLFAKLSTRLKPTLTRKEKRYFSEQRDYVQNHVKKAKEKLYTEYLNQCVAISDLS</sequence>
<dbReference type="PANTHER" id="PTHR10465:SF4">
    <property type="entry name" value="DYNAMIN N-TERMINAL DOMAIN-CONTAINING PROTEIN"/>
    <property type="match status" value="1"/>
</dbReference>
<reference evidence="9" key="1">
    <citation type="submission" date="2015-02" db="EMBL/GenBank/DDBJ databases">
        <title>Genome sequencing for Strongylocentrotus purpuratus.</title>
        <authorList>
            <person name="Murali S."/>
            <person name="Liu Y."/>
            <person name="Vee V."/>
            <person name="English A."/>
            <person name="Wang M."/>
            <person name="Skinner E."/>
            <person name="Han Y."/>
            <person name="Muzny D.M."/>
            <person name="Worley K.C."/>
            <person name="Gibbs R.A."/>
        </authorList>
    </citation>
    <scope>NUCLEOTIDE SEQUENCE</scope>
</reference>
<dbReference type="GO" id="GO:0007005">
    <property type="term" value="P:mitochondrion organization"/>
    <property type="evidence" value="ECO:0007669"/>
    <property type="project" value="UniProtKB-ARBA"/>
</dbReference>
<dbReference type="OMA" id="SEYLCTE"/>
<keyword evidence="5 6" id="KW-0472">Membrane</keyword>
<evidence type="ECO:0000313" key="8">
    <source>
        <dbReference type="EnsemblMetazoa" id="XP_030836213"/>
    </source>
</evidence>
<dbReference type="InterPro" id="IPR006073">
    <property type="entry name" value="GTP-bd"/>
</dbReference>
<evidence type="ECO:0000256" key="6">
    <source>
        <dbReference type="SAM" id="Phobius"/>
    </source>
</evidence>
<dbReference type="GeneID" id="115922149"/>
<dbReference type="InterPro" id="IPR027417">
    <property type="entry name" value="P-loop_NTPase"/>
</dbReference>
<dbReference type="AlphaFoldDB" id="A0A7M7NGG1"/>
<evidence type="ECO:0000256" key="1">
    <source>
        <dbReference type="ARBA" id="ARBA00004370"/>
    </source>
</evidence>
<keyword evidence="4" id="KW-0342">GTP-binding</keyword>
<dbReference type="GO" id="GO:0016020">
    <property type="term" value="C:membrane"/>
    <property type="evidence" value="ECO:0007669"/>
    <property type="project" value="UniProtKB-SubCell"/>
</dbReference>
<keyword evidence="9" id="KW-1185">Reference proteome</keyword>
<dbReference type="OrthoDB" id="1716625at2759"/>
<dbReference type="Pfam" id="PF01926">
    <property type="entry name" value="MMR_HSR1"/>
    <property type="match status" value="1"/>
</dbReference>
<keyword evidence="3" id="KW-0378">Hydrolase</keyword>
<reference evidence="8" key="2">
    <citation type="submission" date="2021-01" db="UniProtKB">
        <authorList>
            <consortium name="EnsemblMetazoa"/>
        </authorList>
    </citation>
    <scope>IDENTIFICATION</scope>
</reference>
<evidence type="ECO:0000256" key="2">
    <source>
        <dbReference type="ARBA" id="ARBA00022741"/>
    </source>
</evidence>
<name>A0A7M7NGG1_STRPU</name>
<comment type="subcellular location">
    <subcellularLocation>
        <location evidence="1">Membrane</location>
    </subcellularLocation>
</comment>
<keyword evidence="6" id="KW-0812">Transmembrane</keyword>
<dbReference type="Proteomes" id="UP000007110">
    <property type="component" value="Unassembled WGS sequence"/>
</dbReference>
<dbReference type="RefSeq" id="XP_030836213.1">
    <property type="nucleotide sequence ID" value="XM_030980353.1"/>
</dbReference>
<dbReference type="SUPFAM" id="SSF52540">
    <property type="entry name" value="P-loop containing nucleoside triphosphate hydrolases"/>
    <property type="match status" value="1"/>
</dbReference>
<dbReference type="KEGG" id="spu:115922149"/>
<evidence type="ECO:0000256" key="3">
    <source>
        <dbReference type="ARBA" id="ARBA00022801"/>
    </source>
</evidence>
<dbReference type="PANTHER" id="PTHR10465">
    <property type="entry name" value="TRANSMEMBRANE GTPASE FZO1"/>
    <property type="match status" value="1"/>
</dbReference>
<feature type="transmembrane region" description="Helical" evidence="6">
    <location>
        <begin position="410"/>
        <end position="430"/>
    </location>
</feature>
<dbReference type="GO" id="GO:0003924">
    <property type="term" value="F:GTPase activity"/>
    <property type="evidence" value="ECO:0007669"/>
    <property type="project" value="InterPro"/>
</dbReference>
<dbReference type="Gene3D" id="3.40.50.300">
    <property type="entry name" value="P-loop containing nucleotide triphosphate hydrolases"/>
    <property type="match status" value="1"/>
</dbReference>
<accession>A0A7M7NGG1</accession>
<evidence type="ECO:0000313" key="9">
    <source>
        <dbReference type="Proteomes" id="UP000007110"/>
    </source>
</evidence>
<keyword evidence="2" id="KW-0547">Nucleotide-binding</keyword>
<dbReference type="EnsemblMetazoa" id="XM_030980353">
    <property type="protein sequence ID" value="XP_030836213"/>
    <property type="gene ID" value="LOC115922149"/>
</dbReference>
<dbReference type="InterPro" id="IPR027094">
    <property type="entry name" value="Mitofusin_fam"/>
</dbReference>
<protein>
    <recommendedName>
        <fullName evidence="7">G domain-containing protein</fullName>
    </recommendedName>
</protein>
<proteinExistence type="predicted"/>
<feature type="domain" description="G" evidence="7">
    <location>
        <begin position="88"/>
        <end position="231"/>
    </location>
</feature>
<organism evidence="8 9">
    <name type="scientific">Strongylocentrotus purpuratus</name>
    <name type="common">Purple sea urchin</name>
    <dbReference type="NCBI Taxonomy" id="7668"/>
    <lineage>
        <taxon>Eukaryota</taxon>
        <taxon>Metazoa</taxon>
        <taxon>Echinodermata</taxon>
        <taxon>Eleutherozoa</taxon>
        <taxon>Echinozoa</taxon>
        <taxon>Echinoidea</taxon>
        <taxon>Euechinoidea</taxon>
        <taxon>Echinacea</taxon>
        <taxon>Camarodonta</taxon>
        <taxon>Echinidea</taxon>
        <taxon>Strongylocentrotidae</taxon>
        <taxon>Strongylocentrotus</taxon>
    </lineage>
</organism>
<evidence type="ECO:0000259" key="7">
    <source>
        <dbReference type="Pfam" id="PF01926"/>
    </source>
</evidence>
<evidence type="ECO:0000256" key="4">
    <source>
        <dbReference type="ARBA" id="ARBA00023134"/>
    </source>
</evidence>
<evidence type="ECO:0000256" key="5">
    <source>
        <dbReference type="ARBA" id="ARBA00023136"/>
    </source>
</evidence>
<dbReference type="GO" id="GO:0005525">
    <property type="term" value="F:GTP binding"/>
    <property type="evidence" value="ECO:0007669"/>
    <property type="project" value="UniProtKB-KW"/>
</dbReference>
<dbReference type="InParanoid" id="A0A7M7NGG1"/>
<keyword evidence="6" id="KW-1133">Transmembrane helix</keyword>
<feature type="transmembrane region" description="Helical" evidence="6">
    <location>
        <begin position="351"/>
        <end position="370"/>
    </location>
</feature>